<evidence type="ECO:0000313" key="3">
    <source>
        <dbReference type="Proteomes" id="UP001264156"/>
    </source>
</evidence>
<sequence length="147" mass="16435">MSSAPPKQLLPYIRTGQRLQVHGDVRPLSAQGGGHRLEYGFRDGSAQADADLGKPYVRGREPAGEGSRMSQQFFRGSKHFSADWRQAQLLALLPHKDPHPQFFLEGCDAGRDGRLGRVQFFRGQGHFLEPGGSDKRFQKPEIHAWIS</sequence>
<protein>
    <submittedName>
        <fullName evidence="2">Uncharacterized protein</fullName>
    </submittedName>
</protein>
<evidence type="ECO:0000256" key="1">
    <source>
        <dbReference type="SAM" id="MobiDB-lite"/>
    </source>
</evidence>
<name>A0ABU2DJV9_ACHAE</name>
<keyword evidence="3" id="KW-1185">Reference proteome</keyword>
<feature type="region of interest" description="Disordered" evidence="1">
    <location>
        <begin position="43"/>
        <end position="68"/>
    </location>
</feature>
<comment type="caution">
    <text evidence="2">The sequence shown here is derived from an EMBL/GenBank/DDBJ whole genome shotgun (WGS) entry which is preliminary data.</text>
</comment>
<evidence type="ECO:0000313" key="2">
    <source>
        <dbReference type="EMBL" id="MDR7948227.1"/>
    </source>
</evidence>
<accession>A0ABU2DJV9</accession>
<proteinExistence type="predicted"/>
<reference evidence="3" key="1">
    <citation type="submission" date="2023-07" db="EMBL/GenBank/DDBJ databases">
        <title>Glyphosate-induced phosphonatase operons in soil bacteria of genus Achromobacter.</title>
        <authorList>
            <person name="Epiktetov D.O."/>
            <person name="Sviridov A.V."/>
            <person name="Tarlachkov S.V."/>
            <person name="Shushkova T.V."/>
            <person name="Toropygin I.Y."/>
            <person name="Leontievsky A."/>
        </authorList>
    </citation>
    <scope>NUCLEOTIDE SEQUENCE [LARGE SCALE GENOMIC DNA]</scope>
    <source>
        <strain evidence="3">Kg 16</strain>
    </source>
</reference>
<dbReference type="EMBL" id="JAVKVN010000010">
    <property type="protein sequence ID" value="MDR7948227.1"/>
    <property type="molecule type" value="Genomic_DNA"/>
</dbReference>
<gene>
    <name evidence="2" type="ORF">RIU57_24125</name>
</gene>
<dbReference type="Proteomes" id="UP001264156">
    <property type="component" value="Unassembled WGS sequence"/>
</dbReference>
<organism evidence="2 3">
    <name type="scientific">Achromobacter aegrifaciens</name>
    <dbReference type="NCBI Taxonomy" id="1287736"/>
    <lineage>
        <taxon>Bacteria</taxon>
        <taxon>Pseudomonadati</taxon>
        <taxon>Pseudomonadota</taxon>
        <taxon>Betaproteobacteria</taxon>
        <taxon>Burkholderiales</taxon>
        <taxon>Alcaligenaceae</taxon>
        <taxon>Achromobacter</taxon>
    </lineage>
</organism>